<feature type="compositionally biased region" description="Basic residues" evidence="1">
    <location>
        <begin position="8"/>
        <end position="19"/>
    </location>
</feature>
<sequence>ASGEHICHVRRIPRSRGSHQHSDESEQRDATPGGG</sequence>
<organism evidence="2 3">
    <name type="scientific">Nephila pilipes</name>
    <name type="common">Giant wood spider</name>
    <name type="synonym">Nephila maculata</name>
    <dbReference type="NCBI Taxonomy" id="299642"/>
    <lineage>
        <taxon>Eukaryota</taxon>
        <taxon>Metazoa</taxon>
        <taxon>Ecdysozoa</taxon>
        <taxon>Arthropoda</taxon>
        <taxon>Chelicerata</taxon>
        <taxon>Arachnida</taxon>
        <taxon>Araneae</taxon>
        <taxon>Araneomorphae</taxon>
        <taxon>Entelegynae</taxon>
        <taxon>Araneoidea</taxon>
        <taxon>Nephilidae</taxon>
        <taxon>Nephila</taxon>
    </lineage>
</organism>
<feature type="non-terminal residue" evidence="2">
    <location>
        <position position="1"/>
    </location>
</feature>
<dbReference type="EMBL" id="BMAW01003935">
    <property type="protein sequence ID" value="GFS86165.1"/>
    <property type="molecule type" value="Genomic_DNA"/>
</dbReference>
<accession>A0A8X6MZS4</accession>
<feature type="region of interest" description="Disordered" evidence="1">
    <location>
        <begin position="1"/>
        <end position="35"/>
    </location>
</feature>
<evidence type="ECO:0000313" key="3">
    <source>
        <dbReference type="Proteomes" id="UP000887013"/>
    </source>
</evidence>
<name>A0A8X6MZS4_NEPPI</name>
<feature type="compositionally biased region" description="Basic and acidic residues" evidence="1">
    <location>
        <begin position="20"/>
        <end position="29"/>
    </location>
</feature>
<protein>
    <submittedName>
        <fullName evidence="2">Uncharacterized protein</fullName>
    </submittedName>
</protein>
<evidence type="ECO:0000256" key="1">
    <source>
        <dbReference type="SAM" id="MobiDB-lite"/>
    </source>
</evidence>
<proteinExistence type="predicted"/>
<reference evidence="2" key="1">
    <citation type="submission" date="2020-08" db="EMBL/GenBank/DDBJ databases">
        <title>Multicomponent nature underlies the extraordinary mechanical properties of spider dragline silk.</title>
        <authorList>
            <person name="Kono N."/>
            <person name="Nakamura H."/>
            <person name="Mori M."/>
            <person name="Yoshida Y."/>
            <person name="Ohtoshi R."/>
            <person name="Malay A.D."/>
            <person name="Moran D.A.P."/>
            <person name="Tomita M."/>
            <person name="Numata K."/>
            <person name="Arakawa K."/>
        </authorList>
    </citation>
    <scope>NUCLEOTIDE SEQUENCE</scope>
</reference>
<evidence type="ECO:0000313" key="2">
    <source>
        <dbReference type="EMBL" id="GFS86165.1"/>
    </source>
</evidence>
<keyword evidence="3" id="KW-1185">Reference proteome</keyword>
<gene>
    <name evidence="2" type="ORF">NPIL_558281</name>
</gene>
<comment type="caution">
    <text evidence="2">The sequence shown here is derived from an EMBL/GenBank/DDBJ whole genome shotgun (WGS) entry which is preliminary data.</text>
</comment>
<dbReference type="AlphaFoldDB" id="A0A8X6MZS4"/>
<dbReference type="Proteomes" id="UP000887013">
    <property type="component" value="Unassembled WGS sequence"/>
</dbReference>